<reference evidence="2" key="1">
    <citation type="journal article" date="2023" name="Mol. Phylogenet. Evol.">
        <title>Genome-scale phylogeny and comparative genomics of the fungal order Sordariales.</title>
        <authorList>
            <person name="Hensen N."/>
            <person name="Bonometti L."/>
            <person name="Westerberg I."/>
            <person name="Brannstrom I.O."/>
            <person name="Guillou S."/>
            <person name="Cros-Aarteil S."/>
            <person name="Calhoun S."/>
            <person name="Haridas S."/>
            <person name="Kuo A."/>
            <person name="Mondo S."/>
            <person name="Pangilinan J."/>
            <person name="Riley R."/>
            <person name="LaButti K."/>
            <person name="Andreopoulos B."/>
            <person name="Lipzen A."/>
            <person name="Chen C."/>
            <person name="Yan M."/>
            <person name="Daum C."/>
            <person name="Ng V."/>
            <person name="Clum A."/>
            <person name="Steindorff A."/>
            <person name="Ohm R.A."/>
            <person name="Martin F."/>
            <person name="Silar P."/>
            <person name="Natvig D.O."/>
            <person name="Lalanne C."/>
            <person name="Gautier V."/>
            <person name="Ament-Velasquez S.L."/>
            <person name="Kruys A."/>
            <person name="Hutchinson M.I."/>
            <person name="Powell A.J."/>
            <person name="Barry K."/>
            <person name="Miller A.N."/>
            <person name="Grigoriev I.V."/>
            <person name="Debuchy R."/>
            <person name="Gladieux P."/>
            <person name="Hiltunen Thoren M."/>
            <person name="Johannesson H."/>
        </authorList>
    </citation>
    <scope>NUCLEOTIDE SEQUENCE</scope>
    <source>
        <strain evidence="2">CBS 958.72</strain>
    </source>
</reference>
<comment type="caution">
    <text evidence="2">The sequence shown here is derived from an EMBL/GenBank/DDBJ whole genome shotgun (WGS) entry which is preliminary data.</text>
</comment>
<feature type="domain" description="Heterokaryon incompatibility" evidence="1">
    <location>
        <begin position="26"/>
        <end position="139"/>
    </location>
</feature>
<accession>A0AAE0JWG8</accession>
<dbReference type="PANTHER" id="PTHR24148">
    <property type="entry name" value="ANKYRIN REPEAT DOMAIN-CONTAINING PROTEIN 39 HOMOLOG-RELATED"/>
    <property type="match status" value="1"/>
</dbReference>
<proteinExistence type="predicted"/>
<dbReference type="InterPro" id="IPR052895">
    <property type="entry name" value="HetReg/Transcr_Mod"/>
</dbReference>
<gene>
    <name evidence="2" type="ORF">B0T24DRAFT_537097</name>
</gene>
<dbReference type="PANTHER" id="PTHR24148:SF81">
    <property type="entry name" value="HETEROKARYON INCOMPATIBILITY DOMAIN-CONTAINING PROTEIN"/>
    <property type="match status" value="1"/>
</dbReference>
<protein>
    <submittedName>
        <fullName evidence="2">Heterokaryon incompatibility</fullName>
    </submittedName>
</protein>
<evidence type="ECO:0000259" key="1">
    <source>
        <dbReference type="Pfam" id="PF06985"/>
    </source>
</evidence>
<sequence>MFDEYQSKGPSPLLDDIAGFAFFDLRRPHIWIDAVCIDQQDDAERIAQVAMMHRVYSAASYVVVWLGKRRPVHRRCYVGPVENELDRWLTSLIAASYHPEPLRRKDYDAAVVPRISQDGWDTLASLFLRQWFCRRRIWIV</sequence>
<dbReference type="Proteomes" id="UP001287356">
    <property type="component" value="Unassembled WGS sequence"/>
</dbReference>
<name>A0AAE0JWG8_9PEZI</name>
<dbReference type="AlphaFoldDB" id="A0AAE0JWG8"/>
<dbReference type="Pfam" id="PF06985">
    <property type="entry name" value="HET"/>
    <property type="match status" value="1"/>
</dbReference>
<dbReference type="InterPro" id="IPR010730">
    <property type="entry name" value="HET"/>
</dbReference>
<reference evidence="2" key="2">
    <citation type="submission" date="2023-06" db="EMBL/GenBank/DDBJ databases">
        <authorList>
            <consortium name="Lawrence Berkeley National Laboratory"/>
            <person name="Haridas S."/>
            <person name="Hensen N."/>
            <person name="Bonometti L."/>
            <person name="Westerberg I."/>
            <person name="Brannstrom I.O."/>
            <person name="Guillou S."/>
            <person name="Cros-Aarteil S."/>
            <person name="Calhoun S."/>
            <person name="Kuo A."/>
            <person name="Mondo S."/>
            <person name="Pangilinan J."/>
            <person name="Riley R."/>
            <person name="Labutti K."/>
            <person name="Andreopoulos B."/>
            <person name="Lipzen A."/>
            <person name="Chen C."/>
            <person name="Yanf M."/>
            <person name="Daum C."/>
            <person name="Ng V."/>
            <person name="Clum A."/>
            <person name="Steindorff A."/>
            <person name="Ohm R."/>
            <person name="Martin F."/>
            <person name="Silar P."/>
            <person name="Natvig D."/>
            <person name="Lalanne C."/>
            <person name="Gautier V."/>
            <person name="Ament-Velasquez S.L."/>
            <person name="Kruys A."/>
            <person name="Hutchinson M.I."/>
            <person name="Powell A.J."/>
            <person name="Barry K."/>
            <person name="Miller A.N."/>
            <person name="Grigoriev I.V."/>
            <person name="Debuchy R."/>
            <person name="Gladieux P."/>
            <person name="Thoren M.H."/>
            <person name="Johannesson H."/>
        </authorList>
    </citation>
    <scope>NUCLEOTIDE SEQUENCE</scope>
    <source>
        <strain evidence="2">CBS 958.72</strain>
    </source>
</reference>
<evidence type="ECO:0000313" key="2">
    <source>
        <dbReference type="EMBL" id="KAK3364996.1"/>
    </source>
</evidence>
<dbReference type="EMBL" id="JAULSN010000009">
    <property type="protein sequence ID" value="KAK3364996.1"/>
    <property type="molecule type" value="Genomic_DNA"/>
</dbReference>
<evidence type="ECO:0000313" key="3">
    <source>
        <dbReference type="Proteomes" id="UP001287356"/>
    </source>
</evidence>
<keyword evidence="3" id="KW-1185">Reference proteome</keyword>
<organism evidence="2 3">
    <name type="scientific">Lasiosphaeria ovina</name>
    <dbReference type="NCBI Taxonomy" id="92902"/>
    <lineage>
        <taxon>Eukaryota</taxon>
        <taxon>Fungi</taxon>
        <taxon>Dikarya</taxon>
        <taxon>Ascomycota</taxon>
        <taxon>Pezizomycotina</taxon>
        <taxon>Sordariomycetes</taxon>
        <taxon>Sordariomycetidae</taxon>
        <taxon>Sordariales</taxon>
        <taxon>Lasiosphaeriaceae</taxon>
        <taxon>Lasiosphaeria</taxon>
    </lineage>
</organism>